<dbReference type="EMBL" id="JAEAOA010001595">
    <property type="protein sequence ID" value="KAK3576393.1"/>
    <property type="molecule type" value="Genomic_DNA"/>
</dbReference>
<dbReference type="InterPro" id="IPR028996">
    <property type="entry name" value="GM2-AP"/>
</dbReference>
<dbReference type="GO" id="GO:0005319">
    <property type="term" value="F:lipid transporter activity"/>
    <property type="evidence" value="ECO:0007669"/>
    <property type="project" value="TreeGrafter"/>
</dbReference>
<sequence>MILNYFIFVLVCLAFTVDTRDVFRFEMKKETDTKQLVHLSSFSWKDCGGSSALISFKSLNIRPDPIITPGALFVSAEINFKTGIASPLVGDLALYKKIREVWDKIPCLGMIGSCHYNDLCKVLSYVPCPDPIVKAGLGCSCPFKEGDYKLPEMEFDIDAAAVAGGDYHAIANVTYSGQQAGCLDLYISFGF</sequence>
<evidence type="ECO:0000313" key="4">
    <source>
        <dbReference type="EMBL" id="KAK3576393.1"/>
    </source>
</evidence>
<dbReference type="GO" id="GO:0006689">
    <property type="term" value="P:ganglioside catabolic process"/>
    <property type="evidence" value="ECO:0007669"/>
    <property type="project" value="InterPro"/>
</dbReference>
<evidence type="ECO:0000259" key="3">
    <source>
        <dbReference type="Pfam" id="PF02221"/>
    </source>
</evidence>
<evidence type="ECO:0000256" key="2">
    <source>
        <dbReference type="SAM" id="SignalP"/>
    </source>
</evidence>
<keyword evidence="1 2" id="KW-0732">Signal</keyword>
<reference evidence="4" key="1">
    <citation type="journal article" date="2021" name="Genome Biol. Evol.">
        <title>A High-Quality Reference Genome for a Parasitic Bivalve with Doubly Uniparental Inheritance (Bivalvia: Unionida).</title>
        <authorList>
            <person name="Smith C.H."/>
        </authorList>
    </citation>
    <scope>NUCLEOTIDE SEQUENCE</scope>
    <source>
        <strain evidence="4">CHS0354</strain>
    </source>
</reference>
<dbReference type="GO" id="GO:0008047">
    <property type="term" value="F:enzyme activator activity"/>
    <property type="evidence" value="ECO:0007669"/>
    <property type="project" value="InterPro"/>
</dbReference>
<feature type="domain" description="MD-2-related lipid-recognition" evidence="3">
    <location>
        <begin position="41"/>
        <end position="187"/>
    </location>
</feature>
<accession>A0AAE0RN15</accession>
<feature type="signal peptide" evidence="2">
    <location>
        <begin position="1"/>
        <end position="19"/>
    </location>
</feature>
<keyword evidence="5" id="KW-1185">Reference proteome</keyword>
<evidence type="ECO:0000256" key="1">
    <source>
        <dbReference type="ARBA" id="ARBA00022729"/>
    </source>
</evidence>
<dbReference type="PANTHER" id="PTHR17357:SF0">
    <property type="entry name" value="GANGLIOSIDE GM2 ACTIVATOR"/>
    <property type="match status" value="1"/>
</dbReference>
<reference evidence="4" key="2">
    <citation type="journal article" date="2021" name="Genome Biol. Evol.">
        <title>Developing a high-quality reference genome for a parasitic bivalve with doubly uniparental inheritance (Bivalvia: Unionida).</title>
        <authorList>
            <person name="Smith C.H."/>
        </authorList>
    </citation>
    <scope>NUCLEOTIDE SEQUENCE</scope>
    <source>
        <strain evidence="4">CHS0354</strain>
        <tissue evidence="4">Mantle</tissue>
    </source>
</reference>
<dbReference type="Proteomes" id="UP001195483">
    <property type="component" value="Unassembled WGS sequence"/>
</dbReference>
<dbReference type="AlphaFoldDB" id="A0AAE0RN15"/>
<gene>
    <name evidence="4" type="ORF">CHS0354_026726</name>
</gene>
<evidence type="ECO:0000313" key="5">
    <source>
        <dbReference type="Proteomes" id="UP001195483"/>
    </source>
</evidence>
<dbReference type="GO" id="GO:0009898">
    <property type="term" value="C:cytoplasmic side of plasma membrane"/>
    <property type="evidence" value="ECO:0007669"/>
    <property type="project" value="TreeGrafter"/>
</dbReference>
<dbReference type="SUPFAM" id="SSF63707">
    <property type="entry name" value="Ganglioside M2 (gm2) activator"/>
    <property type="match status" value="1"/>
</dbReference>
<dbReference type="PANTHER" id="PTHR17357">
    <property type="entry name" value="GM2 GANGLIOSIDE ACTIVATOR PROTEIN"/>
    <property type="match status" value="1"/>
</dbReference>
<organism evidence="4 5">
    <name type="scientific">Potamilus streckersoni</name>
    <dbReference type="NCBI Taxonomy" id="2493646"/>
    <lineage>
        <taxon>Eukaryota</taxon>
        <taxon>Metazoa</taxon>
        <taxon>Spiralia</taxon>
        <taxon>Lophotrochozoa</taxon>
        <taxon>Mollusca</taxon>
        <taxon>Bivalvia</taxon>
        <taxon>Autobranchia</taxon>
        <taxon>Heteroconchia</taxon>
        <taxon>Palaeoheterodonta</taxon>
        <taxon>Unionida</taxon>
        <taxon>Unionoidea</taxon>
        <taxon>Unionidae</taxon>
        <taxon>Ambleminae</taxon>
        <taxon>Lampsilini</taxon>
        <taxon>Potamilus</taxon>
    </lineage>
</organism>
<feature type="chain" id="PRO_5042142861" description="MD-2-related lipid-recognition domain-containing protein" evidence="2">
    <location>
        <begin position="20"/>
        <end position="191"/>
    </location>
</feature>
<dbReference type="Pfam" id="PF02221">
    <property type="entry name" value="E1_DerP2_DerF2"/>
    <property type="match status" value="1"/>
</dbReference>
<name>A0AAE0RN15_9BIVA</name>
<comment type="caution">
    <text evidence="4">The sequence shown here is derived from an EMBL/GenBank/DDBJ whole genome shotgun (WGS) entry which is preliminary data.</text>
</comment>
<dbReference type="Gene3D" id="2.70.220.10">
    <property type="entry name" value="Ganglioside GM2 activator"/>
    <property type="match status" value="1"/>
</dbReference>
<proteinExistence type="predicted"/>
<dbReference type="InterPro" id="IPR036846">
    <property type="entry name" value="GM2-AP_sf"/>
</dbReference>
<protein>
    <recommendedName>
        <fullName evidence="3">MD-2-related lipid-recognition domain-containing protein</fullName>
    </recommendedName>
</protein>
<reference evidence="4" key="3">
    <citation type="submission" date="2023-05" db="EMBL/GenBank/DDBJ databases">
        <authorList>
            <person name="Smith C.H."/>
        </authorList>
    </citation>
    <scope>NUCLEOTIDE SEQUENCE</scope>
    <source>
        <strain evidence="4">CHS0354</strain>
        <tissue evidence="4">Mantle</tissue>
    </source>
</reference>
<dbReference type="InterPro" id="IPR003172">
    <property type="entry name" value="ML_dom"/>
</dbReference>